<evidence type="ECO:0000313" key="1">
    <source>
        <dbReference type="EMBL" id="TGK13009.1"/>
    </source>
</evidence>
<sequence length="258" mass="27652">MAQNLTLISLLTGGSGCATLQPTSTVRRMAFGYFNETIGTDQGIHTENKMLINNLELGRGVVMISTSTDLSKYSSFFYKNYDPCSQVDTYQSSPSPDIALHQHSPNISVPGPISGSGNYLVITESNQATTAAPSDVMVSLSSANPCKSPVIVTTSSQPVSFYQIGSNSLLFLYISNITISQSVNIYSTTTSLVPFANFQYLSGTNACFPDSFNTGAFSINGASTFYHVILNPSTNGSYYIFLNGINLATPSDITVKIQ</sequence>
<gene>
    <name evidence="1" type="ORF">EHO60_02060</name>
</gene>
<accession>A0A4R9GIR4</accession>
<organism evidence="1 2">
    <name type="scientific">Leptospira fletcheri</name>
    <dbReference type="NCBI Taxonomy" id="2484981"/>
    <lineage>
        <taxon>Bacteria</taxon>
        <taxon>Pseudomonadati</taxon>
        <taxon>Spirochaetota</taxon>
        <taxon>Spirochaetia</taxon>
        <taxon>Leptospirales</taxon>
        <taxon>Leptospiraceae</taxon>
        <taxon>Leptospira</taxon>
    </lineage>
</organism>
<protein>
    <submittedName>
        <fullName evidence="1">Uncharacterized protein</fullName>
    </submittedName>
</protein>
<dbReference type="RefSeq" id="WP_135766520.1">
    <property type="nucleotide sequence ID" value="NZ_RQET01000002.1"/>
</dbReference>
<proteinExistence type="predicted"/>
<reference evidence="1" key="1">
    <citation type="journal article" date="2019" name="PLoS Negl. Trop. Dis.">
        <title>Revisiting the worldwide diversity of Leptospira species in the environment.</title>
        <authorList>
            <person name="Vincent A.T."/>
            <person name="Schiettekatte O."/>
            <person name="Bourhy P."/>
            <person name="Veyrier F.J."/>
            <person name="Picardeau M."/>
        </authorList>
    </citation>
    <scope>NUCLEOTIDE SEQUENCE [LARGE SCALE GENOMIC DNA]</scope>
    <source>
        <strain evidence="1">SSW15</strain>
    </source>
</reference>
<comment type="caution">
    <text evidence="1">The sequence shown here is derived from an EMBL/GenBank/DDBJ whole genome shotgun (WGS) entry which is preliminary data.</text>
</comment>
<dbReference type="OrthoDB" id="9834984at2"/>
<evidence type="ECO:0000313" key="2">
    <source>
        <dbReference type="Proteomes" id="UP000298458"/>
    </source>
</evidence>
<name>A0A4R9GIR4_9LEPT</name>
<dbReference type="AlphaFoldDB" id="A0A4R9GIR4"/>
<dbReference type="Proteomes" id="UP000298458">
    <property type="component" value="Unassembled WGS sequence"/>
</dbReference>
<dbReference type="EMBL" id="RQET01000002">
    <property type="protein sequence ID" value="TGK13009.1"/>
    <property type="molecule type" value="Genomic_DNA"/>
</dbReference>
<keyword evidence="2" id="KW-1185">Reference proteome</keyword>